<dbReference type="InterPro" id="IPR051396">
    <property type="entry name" value="Bact_Antivir_Def_Nuclease"/>
</dbReference>
<dbReference type="InterPro" id="IPR027417">
    <property type="entry name" value="P-loop_NTPase"/>
</dbReference>
<accession>A0A1W1BGD4</accession>
<dbReference type="SUPFAM" id="SSF52540">
    <property type="entry name" value="P-loop containing nucleoside triphosphate hydrolases"/>
    <property type="match status" value="1"/>
</dbReference>
<dbReference type="GO" id="GO:0016887">
    <property type="term" value="F:ATP hydrolysis activity"/>
    <property type="evidence" value="ECO:0007669"/>
    <property type="project" value="InterPro"/>
</dbReference>
<dbReference type="PANTHER" id="PTHR43581:SF2">
    <property type="entry name" value="EXCINUCLEASE ATPASE SUBUNIT"/>
    <property type="match status" value="1"/>
</dbReference>
<evidence type="ECO:0000313" key="2">
    <source>
        <dbReference type="EMBL" id="SFV52620.1"/>
    </source>
</evidence>
<dbReference type="GO" id="GO:0005524">
    <property type="term" value="F:ATP binding"/>
    <property type="evidence" value="ECO:0007669"/>
    <property type="project" value="InterPro"/>
</dbReference>
<feature type="domain" description="ATPase AAA-type core" evidence="1">
    <location>
        <begin position="24"/>
        <end position="143"/>
    </location>
</feature>
<reference evidence="2" key="1">
    <citation type="submission" date="2016-10" db="EMBL/GenBank/DDBJ databases">
        <authorList>
            <person name="de Groot N.N."/>
        </authorList>
    </citation>
    <scope>NUCLEOTIDE SEQUENCE</scope>
</reference>
<dbReference type="EMBL" id="FPHE01000034">
    <property type="protein sequence ID" value="SFV52620.1"/>
    <property type="molecule type" value="Genomic_DNA"/>
</dbReference>
<gene>
    <name evidence="2" type="ORF">MNB_SV-12-1612</name>
</gene>
<dbReference type="InterPro" id="IPR003959">
    <property type="entry name" value="ATPase_AAA_core"/>
</dbReference>
<dbReference type="PANTHER" id="PTHR43581">
    <property type="entry name" value="ATP/GTP PHOSPHATASE"/>
    <property type="match status" value="1"/>
</dbReference>
<dbReference type="AlphaFoldDB" id="A0A1W1BGD4"/>
<dbReference type="Gene3D" id="3.40.50.300">
    <property type="entry name" value="P-loop containing nucleotide triphosphate hydrolases"/>
    <property type="match status" value="1"/>
</dbReference>
<sequence length="279" mass="32948">MDYTSGFVNPIRLLEFLDLEKNLDPKKDDEITKIQQDFINTINSFLEGFELKAEDKNYFFQKEGYEDRLGLEELSEGYRGNVLIITDILIRIFGVGETVDTIEGIILIDEFDKHLHPKWQSRLVNQLTKTFPKIQFIMTTHNPMSILDREPDEITILKEIDGEIVAVKKRVGTKKIGVSTILLEYFGVESTVSDTMRYKIDEFTKLKLKDELTEDEKKRLDELEEFLDETVATNFIYNRAYYKFLKFLKENKQIDFESYEEMTDEEMESLLDEFKDLFE</sequence>
<dbReference type="Pfam" id="PF13304">
    <property type="entry name" value="AAA_21"/>
    <property type="match status" value="1"/>
</dbReference>
<evidence type="ECO:0000259" key="1">
    <source>
        <dbReference type="Pfam" id="PF13304"/>
    </source>
</evidence>
<organism evidence="2">
    <name type="scientific">hydrothermal vent metagenome</name>
    <dbReference type="NCBI Taxonomy" id="652676"/>
    <lineage>
        <taxon>unclassified sequences</taxon>
        <taxon>metagenomes</taxon>
        <taxon>ecological metagenomes</taxon>
    </lineage>
</organism>
<name>A0A1W1BGD4_9ZZZZ</name>
<protein>
    <submittedName>
        <fullName evidence="2">ATP binding protein</fullName>
    </submittedName>
</protein>
<proteinExistence type="predicted"/>